<keyword evidence="1" id="KW-0812">Transmembrane</keyword>
<evidence type="ECO:0000313" key="3">
    <source>
        <dbReference type="Proteomes" id="UP000594500"/>
    </source>
</evidence>
<name>A0AAP9XTK4_RAOTE</name>
<evidence type="ECO:0000256" key="1">
    <source>
        <dbReference type="SAM" id="Phobius"/>
    </source>
</evidence>
<feature type="transmembrane region" description="Helical" evidence="1">
    <location>
        <begin position="35"/>
        <end position="53"/>
    </location>
</feature>
<protein>
    <submittedName>
        <fullName evidence="2">Uncharacterized protein</fullName>
    </submittedName>
</protein>
<dbReference type="RefSeq" id="WP_195710940.1">
    <property type="nucleotide sequence ID" value="NZ_CP062916.1"/>
</dbReference>
<keyword evidence="1" id="KW-1133">Transmembrane helix</keyword>
<feature type="transmembrane region" description="Helical" evidence="1">
    <location>
        <begin position="6"/>
        <end position="23"/>
    </location>
</feature>
<gene>
    <name evidence="2" type="ORF">IMO34_08860</name>
</gene>
<proteinExistence type="predicted"/>
<evidence type="ECO:0000313" key="2">
    <source>
        <dbReference type="EMBL" id="QPF10473.1"/>
    </source>
</evidence>
<dbReference type="EMBL" id="CP062916">
    <property type="protein sequence ID" value="QPF10473.1"/>
    <property type="molecule type" value="Genomic_DNA"/>
</dbReference>
<sequence>MENILFIVSSVAALAFWVGLVKPSLVGMPNRKKSSLVYLLVCLITGGMAGYLYPEQRTPEEIALDRQKAAQAEIEAKKFKYPTTTVAEYQSKNKKEREGIISNFMQSEAFPESEASRFYNCLSELSVTRKDGVRISTALGWCADDYKKDPKLLDKRTNFDTFYAQFSGWDGAYRPLEKVIKESMNDEDSYKHVRTSYRILMDGTPHAIISTTFSGTNVYAARVKQTISADVDIKTGQIITIIDQ</sequence>
<reference evidence="2 3" key="1">
    <citation type="submission" date="2020-10" db="EMBL/GenBank/DDBJ databases">
        <title>Resistance determinants and their genetic context in bacteria from a longitudinal study of pigs reared under conventional and antibiotic-free husbandry practices.</title>
        <authorList>
            <person name="Poulin-Laprade D."/>
            <person name="Brouard J.-S."/>
            <person name="Gagnon N."/>
            <person name="Turcotte A."/>
            <person name="Langlois A."/>
            <person name="Matte J.J."/>
            <person name="Carrillo C.D."/>
            <person name="Zaheer R."/>
            <person name="McAllister T."/>
            <person name="Topp E."/>
            <person name="Talbot G."/>
        </authorList>
    </citation>
    <scope>NUCLEOTIDE SEQUENCE [LARGE SCALE GENOMIC DNA]</scope>
    <source>
        <strain evidence="2 3">Res13-Abat-PEB01-P1-04-A</strain>
    </source>
</reference>
<keyword evidence="1" id="KW-0472">Membrane</keyword>
<dbReference type="Proteomes" id="UP000594500">
    <property type="component" value="Chromosome"/>
</dbReference>
<accession>A0AAP9XTK4</accession>
<organism evidence="2 3">
    <name type="scientific">Raoultella terrigena</name>
    <name type="common">Klebsiella terrigena</name>
    <dbReference type="NCBI Taxonomy" id="577"/>
    <lineage>
        <taxon>Bacteria</taxon>
        <taxon>Pseudomonadati</taxon>
        <taxon>Pseudomonadota</taxon>
        <taxon>Gammaproteobacteria</taxon>
        <taxon>Enterobacterales</taxon>
        <taxon>Enterobacteriaceae</taxon>
        <taxon>Klebsiella/Raoultella group</taxon>
        <taxon>Raoultella</taxon>
    </lineage>
</organism>
<dbReference type="AlphaFoldDB" id="A0AAP9XTK4"/>